<accession>A0A928VN59</accession>
<evidence type="ECO:0000313" key="2">
    <source>
        <dbReference type="Proteomes" id="UP000625316"/>
    </source>
</evidence>
<dbReference type="AlphaFoldDB" id="A0A928VN59"/>
<protein>
    <submittedName>
        <fullName evidence="1">Uncharacterized protein</fullName>
    </submittedName>
</protein>
<dbReference type="EMBL" id="JADEXQ010000009">
    <property type="protein sequence ID" value="MBE9028929.1"/>
    <property type="molecule type" value="Genomic_DNA"/>
</dbReference>
<evidence type="ECO:0000313" key="1">
    <source>
        <dbReference type="EMBL" id="MBE9028929.1"/>
    </source>
</evidence>
<sequence length="108" mass="12177">MANSDINAKILDTINILEGLETLMDQAPNEAIAKILQKAWLRVSETFPEDFQAATKEDAGAEGLRCYLRVKAFFENPSENPIAATELERYYRNHLPLDGDTADFLFPE</sequence>
<keyword evidence="2" id="KW-1185">Reference proteome</keyword>
<gene>
    <name evidence="1" type="ORF">IQ266_04025</name>
</gene>
<name>A0A928VN59_9CYAN</name>
<comment type="caution">
    <text evidence="1">The sequence shown here is derived from an EMBL/GenBank/DDBJ whole genome shotgun (WGS) entry which is preliminary data.</text>
</comment>
<proteinExistence type="predicted"/>
<reference evidence="1" key="1">
    <citation type="submission" date="2020-10" db="EMBL/GenBank/DDBJ databases">
        <authorList>
            <person name="Castelo-Branco R."/>
            <person name="Eusebio N."/>
            <person name="Adriana R."/>
            <person name="Vieira A."/>
            <person name="Brugerolle De Fraissinette N."/>
            <person name="Rezende De Castro R."/>
            <person name="Schneider M.P."/>
            <person name="Vasconcelos V."/>
            <person name="Leao P.N."/>
        </authorList>
    </citation>
    <scope>NUCLEOTIDE SEQUENCE</scope>
    <source>
        <strain evidence="1">LEGE 11480</strain>
    </source>
</reference>
<dbReference type="Proteomes" id="UP000625316">
    <property type="component" value="Unassembled WGS sequence"/>
</dbReference>
<dbReference type="RefSeq" id="WP_264323752.1">
    <property type="nucleotide sequence ID" value="NZ_JADEXQ010000009.1"/>
</dbReference>
<organism evidence="1 2">
    <name type="scientific">Romeriopsis navalis LEGE 11480</name>
    <dbReference type="NCBI Taxonomy" id="2777977"/>
    <lineage>
        <taxon>Bacteria</taxon>
        <taxon>Bacillati</taxon>
        <taxon>Cyanobacteriota</taxon>
        <taxon>Cyanophyceae</taxon>
        <taxon>Leptolyngbyales</taxon>
        <taxon>Leptolyngbyaceae</taxon>
        <taxon>Romeriopsis</taxon>
        <taxon>Romeriopsis navalis</taxon>
    </lineage>
</organism>